<protein>
    <submittedName>
        <fullName evidence="1">Glycosyl hydrolase family 43</fullName>
    </submittedName>
</protein>
<reference evidence="1 2" key="1">
    <citation type="submission" date="2020-07" db="EMBL/GenBank/DDBJ databases">
        <authorList>
            <person name="Feng X."/>
        </authorList>
    </citation>
    <scope>NUCLEOTIDE SEQUENCE [LARGE SCALE GENOMIC DNA]</scope>
    <source>
        <strain evidence="1 2">JCM14086</strain>
    </source>
</reference>
<dbReference type="CDD" id="cd08994">
    <property type="entry name" value="GH43_62_32_68_117_130-like"/>
    <property type="match status" value="1"/>
</dbReference>
<dbReference type="GO" id="GO:0016787">
    <property type="term" value="F:hydrolase activity"/>
    <property type="evidence" value="ECO:0007669"/>
    <property type="project" value="UniProtKB-KW"/>
</dbReference>
<sequence length="261" mass="29600">MFTDIALAGRGLEFWDACTVHNPTIHRVADQYALFYMANRFEPCADREQAIRSKRIGVALSNSLYGPWKRMDFPLIDAGSPDSWDEILVSNPSFVEDRNGSFKLYYKGVDRISWEKSHGNRKYGVATAGKLEGPYTKYAANPIIDLSVYGESYECEDAFIWQDVEGYHAIMRDMGLFGDRYGIYMRSHDGIAWGDPQVGYRPSTSYTREPPNGLSREGRFERPQILFRDSKPTHLFVAFRGGESLGSTAAVLEIRNSDSDE</sequence>
<dbReference type="Gene3D" id="2.115.10.20">
    <property type="entry name" value="Glycosyl hydrolase domain, family 43"/>
    <property type="match status" value="1"/>
</dbReference>
<evidence type="ECO:0000313" key="1">
    <source>
        <dbReference type="EMBL" id="MBC2603446.1"/>
    </source>
</evidence>
<name>A0A7X1B0N0_9BACT</name>
<dbReference type="EMBL" id="JACHVA010000126">
    <property type="protein sequence ID" value="MBC2603446.1"/>
    <property type="molecule type" value="Genomic_DNA"/>
</dbReference>
<dbReference type="InterPro" id="IPR023296">
    <property type="entry name" value="Glyco_hydro_beta-prop_sf"/>
</dbReference>
<dbReference type="AlphaFoldDB" id="A0A7X1B0N0"/>
<keyword evidence="2" id="KW-1185">Reference proteome</keyword>
<comment type="caution">
    <text evidence="1">The sequence shown here is derived from an EMBL/GenBank/DDBJ whole genome shotgun (WGS) entry which is preliminary data.</text>
</comment>
<proteinExistence type="predicted"/>
<evidence type="ECO:0000313" key="2">
    <source>
        <dbReference type="Proteomes" id="UP000525652"/>
    </source>
</evidence>
<dbReference type="SUPFAM" id="SSF75005">
    <property type="entry name" value="Arabinanase/levansucrase/invertase"/>
    <property type="match status" value="1"/>
</dbReference>
<organism evidence="1 2">
    <name type="scientific">Puniceicoccus vermicola</name>
    <dbReference type="NCBI Taxonomy" id="388746"/>
    <lineage>
        <taxon>Bacteria</taxon>
        <taxon>Pseudomonadati</taxon>
        <taxon>Verrucomicrobiota</taxon>
        <taxon>Opitutia</taxon>
        <taxon>Puniceicoccales</taxon>
        <taxon>Puniceicoccaceae</taxon>
        <taxon>Puniceicoccus</taxon>
    </lineage>
</organism>
<dbReference type="Proteomes" id="UP000525652">
    <property type="component" value="Unassembled WGS sequence"/>
</dbReference>
<dbReference type="RefSeq" id="WP_185694072.1">
    <property type="nucleotide sequence ID" value="NZ_JACHVA010000126.1"/>
</dbReference>
<gene>
    <name evidence="1" type="ORF">H5P30_16810</name>
</gene>
<keyword evidence="1" id="KW-0378">Hydrolase</keyword>
<accession>A0A7X1B0N0</accession>